<dbReference type="Gene3D" id="3.40.630.30">
    <property type="match status" value="1"/>
</dbReference>
<dbReference type="Pfam" id="PF13302">
    <property type="entry name" value="Acetyltransf_3"/>
    <property type="match status" value="1"/>
</dbReference>
<evidence type="ECO:0000313" key="3">
    <source>
        <dbReference type="Proteomes" id="UP000297472"/>
    </source>
</evidence>
<feature type="domain" description="N-acetyltransferase" evidence="1">
    <location>
        <begin position="14"/>
        <end position="153"/>
    </location>
</feature>
<name>A0A4Y8JR40_9MICO</name>
<dbReference type="InterPro" id="IPR016181">
    <property type="entry name" value="Acyl_CoA_acyltransferase"/>
</dbReference>
<proteinExistence type="predicted"/>
<dbReference type="Proteomes" id="UP000297472">
    <property type="component" value="Unassembled WGS sequence"/>
</dbReference>
<dbReference type="PANTHER" id="PTHR43610">
    <property type="entry name" value="BLL6696 PROTEIN"/>
    <property type="match status" value="1"/>
</dbReference>
<sequence>MPFLSPLTLTGNLVTLEPLTALHHDDLVAASRDGELWNLWYTSVPRPEEMRAEIERRLRLQTEQSMLPFTVRRSATGVICGMTTFMAADAVNRRVEIGSTWTAAGVHRTGINTESKLLLLTHAFESLNCIAVEFRTHWMNRQSRAAIAGLGAKQDGVLRNHAQSADGALRDTVVFSVIQSEWPTVRKDLRHKLEQGLRHRTDANRAPSV</sequence>
<dbReference type="PANTHER" id="PTHR43610:SF1">
    <property type="entry name" value="N-ACETYLTRANSFERASE DOMAIN-CONTAINING PROTEIN"/>
    <property type="match status" value="1"/>
</dbReference>
<dbReference type="SUPFAM" id="SSF55729">
    <property type="entry name" value="Acyl-CoA N-acyltransferases (Nat)"/>
    <property type="match status" value="1"/>
</dbReference>
<dbReference type="EMBL" id="SOHA01000041">
    <property type="protein sequence ID" value="TFD26808.1"/>
    <property type="molecule type" value="Genomic_DNA"/>
</dbReference>
<evidence type="ECO:0000259" key="1">
    <source>
        <dbReference type="Pfam" id="PF13302"/>
    </source>
</evidence>
<keyword evidence="3" id="KW-1185">Reference proteome</keyword>
<dbReference type="RefSeq" id="WP_134425640.1">
    <property type="nucleotide sequence ID" value="NZ_SOHA01000041.1"/>
</dbReference>
<keyword evidence="2" id="KW-0808">Transferase</keyword>
<gene>
    <name evidence="2" type="ORF">E3T49_14620</name>
</gene>
<dbReference type="OrthoDB" id="9795199at2"/>
<reference evidence="2 3" key="1">
    <citation type="submission" date="2019-03" db="EMBL/GenBank/DDBJ databases">
        <title>Genomics of glacier-inhabiting Cryobacterium strains.</title>
        <authorList>
            <person name="Liu Q."/>
            <person name="Xin Y.-H."/>
        </authorList>
    </citation>
    <scope>NUCLEOTIDE SEQUENCE [LARGE SCALE GENOMIC DNA]</scope>
    <source>
        <strain evidence="2 3">TMT1-51</strain>
    </source>
</reference>
<protein>
    <submittedName>
        <fullName evidence="2">N-acetyltransferase</fullName>
    </submittedName>
</protein>
<organism evidence="2 3">
    <name type="scientific">Cryobacterium cryoconiti</name>
    <dbReference type="NCBI Taxonomy" id="1259239"/>
    <lineage>
        <taxon>Bacteria</taxon>
        <taxon>Bacillati</taxon>
        <taxon>Actinomycetota</taxon>
        <taxon>Actinomycetes</taxon>
        <taxon>Micrococcales</taxon>
        <taxon>Microbacteriaceae</taxon>
        <taxon>Cryobacterium</taxon>
    </lineage>
</organism>
<evidence type="ECO:0000313" key="2">
    <source>
        <dbReference type="EMBL" id="TFD26808.1"/>
    </source>
</evidence>
<comment type="caution">
    <text evidence="2">The sequence shown here is derived from an EMBL/GenBank/DDBJ whole genome shotgun (WGS) entry which is preliminary data.</text>
</comment>
<accession>A0A4Y8JR40</accession>
<dbReference type="AlphaFoldDB" id="A0A4Y8JR40"/>
<dbReference type="GO" id="GO:0016747">
    <property type="term" value="F:acyltransferase activity, transferring groups other than amino-acyl groups"/>
    <property type="evidence" value="ECO:0007669"/>
    <property type="project" value="InterPro"/>
</dbReference>
<dbReference type="InterPro" id="IPR000182">
    <property type="entry name" value="GNAT_dom"/>
</dbReference>